<sequence>MSFLEKMRDAAKQFEAPPDPWRKPLENALKGVDAMSTVALLDLVGARRTTQNARRLAAIMRDLTFIPIQSRRLMPGGFRDTVTRGWARPIRGSAQSSTRYKGETAGWDRPSPTREGST</sequence>
<evidence type="ECO:0000256" key="1">
    <source>
        <dbReference type="SAM" id="MobiDB-lite"/>
    </source>
</evidence>
<dbReference type="RefSeq" id="WP_139861928.1">
    <property type="nucleotide sequence ID" value="NZ_CAADFC020000016.1"/>
</dbReference>
<feature type="region of interest" description="Disordered" evidence="1">
    <location>
        <begin position="1"/>
        <end position="22"/>
    </location>
</feature>
<feature type="compositionally biased region" description="Basic and acidic residues" evidence="1">
    <location>
        <begin position="1"/>
        <end position="12"/>
    </location>
</feature>
<protein>
    <submittedName>
        <fullName evidence="2">Uncharacterized protein</fullName>
    </submittedName>
</protein>
<organism evidence="2 3">
    <name type="scientific">Bradyrhizobium ivorense</name>
    <dbReference type="NCBI Taxonomy" id="2511166"/>
    <lineage>
        <taxon>Bacteria</taxon>
        <taxon>Pseudomonadati</taxon>
        <taxon>Pseudomonadota</taxon>
        <taxon>Alphaproteobacteria</taxon>
        <taxon>Hyphomicrobiales</taxon>
        <taxon>Nitrobacteraceae</taxon>
        <taxon>Bradyrhizobium</taxon>
    </lineage>
</organism>
<feature type="region of interest" description="Disordered" evidence="1">
    <location>
        <begin position="85"/>
        <end position="118"/>
    </location>
</feature>
<reference evidence="2" key="1">
    <citation type="submission" date="2019-02" db="EMBL/GenBank/DDBJ databases">
        <authorList>
            <person name="Pothier F.J."/>
        </authorList>
    </citation>
    <scope>NUCLEOTIDE SEQUENCE</scope>
    <source>
        <strain evidence="2">CI-1B</strain>
    </source>
</reference>
<dbReference type="EMBL" id="CAADFC020000016">
    <property type="protein sequence ID" value="VIO73287.1"/>
    <property type="molecule type" value="Genomic_DNA"/>
</dbReference>
<accession>A0A508TGF4</accession>
<gene>
    <name evidence="2" type="ORF">CI1B_48920</name>
</gene>
<dbReference type="AlphaFoldDB" id="A0A508TGF4"/>
<name>A0A508TGF4_9BRAD</name>
<keyword evidence="3" id="KW-1185">Reference proteome</keyword>
<evidence type="ECO:0000313" key="2">
    <source>
        <dbReference type="EMBL" id="VIO73287.1"/>
    </source>
</evidence>
<proteinExistence type="predicted"/>
<comment type="caution">
    <text evidence="2">The sequence shown here is derived from an EMBL/GenBank/DDBJ whole genome shotgun (WGS) entry which is preliminary data.</text>
</comment>
<dbReference type="Proteomes" id="UP000328092">
    <property type="component" value="Unassembled WGS sequence"/>
</dbReference>
<evidence type="ECO:0000313" key="3">
    <source>
        <dbReference type="Proteomes" id="UP000328092"/>
    </source>
</evidence>
<dbReference type="OrthoDB" id="8243070at2"/>